<dbReference type="EMBL" id="JARIHO010000059">
    <property type="protein sequence ID" value="KAJ7318051.1"/>
    <property type="molecule type" value="Genomic_DNA"/>
</dbReference>
<feature type="region of interest" description="Disordered" evidence="1">
    <location>
        <begin position="114"/>
        <end position="281"/>
    </location>
</feature>
<accession>A0AAD6ZCR5</accession>
<proteinExistence type="predicted"/>
<feature type="compositionally biased region" description="Acidic residues" evidence="1">
    <location>
        <begin position="129"/>
        <end position="138"/>
    </location>
</feature>
<evidence type="ECO:0000256" key="1">
    <source>
        <dbReference type="SAM" id="MobiDB-lite"/>
    </source>
</evidence>
<name>A0AAD6ZCR5_9AGAR</name>
<feature type="compositionally biased region" description="Low complexity" evidence="1">
    <location>
        <begin position="162"/>
        <end position="183"/>
    </location>
</feature>
<reference evidence="2" key="1">
    <citation type="submission" date="2023-03" db="EMBL/GenBank/DDBJ databases">
        <title>Massive genome expansion in bonnet fungi (Mycena s.s.) driven by repeated elements and novel gene families across ecological guilds.</title>
        <authorList>
            <consortium name="Lawrence Berkeley National Laboratory"/>
            <person name="Harder C.B."/>
            <person name="Miyauchi S."/>
            <person name="Viragh M."/>
            <person name="Kuo A."/>
            <person name="Thoen E."/>
            <person name="Andreopoulos B."/>
            <person name="Lu D."/>
            <person name="Skrede I."/>
            <person name="Drula E."/>
            <person name="Henrissat B."/>
            <person name="Morin E."/>
            <person name="Kohler A."/>
            <person name="Barry K."/>
            <person name="LaButti K."/>
            <person name="Morin E."/>
            <person name="Salamov A."/>
            <person name="Lipzen A."/>
            <person name="Mereny Z."/>
            <person name="Hegedus B."/>
            <person name="Baldrian P."/>
            <person name="Stursova M."/>
            <person name="Weitz H."/>
            <person name="Taylor A."/>
            <person name="Grigoriev I.V."/>
            <person name="Nagy L.G."/>
            <person name="Martin F."/>
            <person name="Kauserud H."/>
        </authorList>
    </citation>
    <scope>NUCLEOTIDE SEQUENCE</scope>
    <source>
        <strain evidence="2">CBHHK002</strain>
    </source>
</reference>
<organism evidence="2 3">
    <name type="scientific">Mycena albidolilacea</name>
    <dbReference type="NCBI Taxonomy" id="1033008"/>
    <lineage>
        <taxon>Eukaryota</taxon>
        <taxon>Fungi</taxon>
        <taxon>Dikarya</taxon>
        <taxon>Basidiomycota</taxon>
        <taxon>Agaricomycotina</taxon>
        <taxon>Agaricomycetes</taxon>
        <taxon>Agaricomycetidae</taxon>
        <taxon>Agaricales</taxon>
        <taxon>Marasmiineae</taxon>
        <taxon>Mycenaceae</taxon>
        <taxon>Mycena</taxon>
    </lineage>
</organism>
<feature type="compositionally biased region" description="Basic and acidic residues" evidence="1">
    <location>
        <begin position="266"/>
        <end position="278"/>
    </location>
</feature>
<feature type="compositionally biased region" description="Polar residues" evidence="1">
    <location>
        <begin position="147"/>
        <end position="161"/>
    </location>
</feature>
<dbReference type="AlphaFoldDB" id="A0AAD6ZCR5"/>
<dbReference type="Proteomes" id="UP001218218">
    <property type="component" value="Unassembled WGS sequence"/>
</dbReference>
<evidence type="ECO:0000313" key="2">
    <source>
        <dbReference type="EMBL" id="KAJ7318051.1"/>
    </source>
</evidence>
<keyword evidence="3" id="KW-1185">Reference proteome</keyword>
<sequence>MAITREAAPYFHDFCDRFPDTTAELEMFLWLVVAAATLLSKRFPDAFSIYPSVESTEDNPYHIDEFYCTPLLWVRPTGSRRDLVRSAYGADATAFTTDFQIPHVVPVPTVYVLPESEDEQEADRKVVDAEEAVGDESGSESGAFRPGSSTRPTRKTQPAPLSTTKSEGASKSTSASTSKPGGTIRVKKEGAASGKTPATPMAQSRPTPKALYRGAPSSAASPPVPEAKHLFDYNHLPDTSGKTPRQRPQVELHTQGRPPSMETEQIEQKSAKCGRDPEVGSSRKAAKAYTAALSPAGERPMLKVAPTTHLEVVPHDAVAELSNGSLPDESTIACGTCAACGRTCKHTGFNANCDYCAKGGQVCTFNRTPESFHSILESLRPLMDLSGGALALVVMSVAQARRDMVQHYAMLTPTAHNFDRLCTEVVVLFNHQSSVLPLGHHLIGSG</sequence>
<evidence type="ECO:0000313" key="3">
    <source>
        <dbReference type="Proteomes" id="UP001218218"/>
    </source>
</evidence>
<comment type="caution">
    <text evidence="2">The sequence shown here is derived from an EMBL/GenBank/DDBJ whole genome shotgun (WGS) entry which is preliminary data.</text>
</comment>
<gene>
    <name evidence="2" type="ORF">DFH08DRAFT_820073</name>
</gene>
<protein>
    <submittedName>
        <fullName evidence="2">Uncharacterized protein</fullName>
    </submittedName>
</protein>